<gene>
    <name evidence="2" type="ORF">OT_ostta04g03070</name>
</gene>
<reference evidence="3" key="1">
    <citation type="journal article" date="2006" name="Proc. Natl. Acad. Sci. U.S.A.">
        <title>Genome analysis of the smallest free-living eukaryote Ostreococcus tauri unveils many unique features.</title>
        <authorList>
            <person name="Derelle E."/>
            <person name="Ferraz C."/>
            <person name="Rombauts S."/>
            <person name="Rouze P."/>
            <person name="Worden A.Z."/>
            <person name="Robbens S."/>
            <person name="Partensky F."/>
            <person name="Degroeve S."/>
            <person name="Echeynie S."/>
            <person name="Cooke R."/>
            <person name="Saeys Y."/>
            <person name="Wuyts J."/>
            <person name="Jabbari K."/>
            <person name="Bowler C."/>
            <person name="Panaud O."/>
            <person name="Piegu B."/>
            <person name="Ball S.G."/>
            <person name="Ral J.-P."/>
            <person name="Bouget F.-Y."/>
            <person name="Piganeau G."/>
            <person name="De Baets B."/>
            <person name="Picard A."/>
            <person name="Delseny M."/>
            <person name="Demaille J."/>
            <person name="Van de Peer Y."/>
            <person name="Moreau H."/>
        </authorList>
    </citation>
    <scope>NUCLEOTIDE SEQUENCE [LARGE SCALE GENOMIC DNA]</scope>
    <source>
        <strain evidence="3">OTTH 0595 / CCAP 157/2 / RCC745</strain>
    </source>
</reference>
<dbReference type="RefSeq" id="XP_003078842.2">
    <property type="nucleotide sequence ID" value="XM_003078794.2"/>
</dbReference>
<comment type="caution">
    <text evidence="2">The sequence shown here is derived from an EMBL/GenBank/DDBJ whole genome shotgun (WGS) entry which is preliminary data.</text>
</comment>
<dbReference type="OrthoDB" id="2779at2759"/>
<dbReference type="InParanoid" id="A0A090M028"/>
<sequence>MDDGVRLGNASAFMGWEVYLDDDPETLVGVVTDVASTGGALRGDAEAETSERTRVSDDGDEGGKTVDGETLNEDERAFLRRLDDALFVDEAYDDDAFDSDEEFLLLVEGLEETSLGERPLHYVPFVPSMFPRWIPNAQALFLDPPAGLLELATREVRLNELRNDLLPFSRMLGTDAYGMPQRLSLIKQGYRDLVKRVESLGDWREVALELDLKPDAAPWYYWDNIDNLEQALLKLVDAFWFEEMDGDETFWYNDISGALRVDPPVDGDGGGLDVPVMPTMANLVEARRWDLHHAVVLHGGYRAVAKELGWQQARRMENRHLLSFETLRDEILELLEDESLVAHGLRPGQLPCAAQLEEIERDDLVKFIRVHGGFGVVAKRLKLELSKWGRVKYPTAVAAATALRQFSLEHNITTRASPRLNKVIVFVPSDTELFKHGRNDLRHALRLFTPRVIADVGKMSLRQSRMSYEEARVEMRSWKFETGKRSVFLNWCKAGNKPWNMPKDPQVYYSKSGDWVSWEDFMLE</sequence>
<reference evidence="2 3" key="2">
    <citation type="journal article" date="2014" name="BMC Genomics">
        <title>An improved genome of the model marine alga Ostreococcus tauri unfolds by assessing Illumina de novo assemblies.</title>
        <authorList>
            <person name="Blanc-Mathieu R."/>
            <person name="Verhelst B."/>
            <person name="Derelle E."/>
            <person name="Rombauts S."/>
            <person name="Bouget F.Y."/>
            <person name="Carre I."/>
            <person name="Chateau A."/>
            <person name="Eyre-Walker A."/>
            <person name="Grimsley N."/>
            <person name="Moreau H."/>
            <person name="Piegu B."/>
            <person name="Rivals E."/>
            <person name="Schackwitz W."/>
            <person name="Van de Peer Y."/>
            <person name="Piganeau G."/>
        </authorList>
    </citation>
    <scope>NUCLEOTIDE SEQUENCE [LARGE SCALE GENOMIC DNA]</scope>
    <source>
        <strain evidence="3">OTTH 0595 / CCAP 157/2 / RCC745</strain>
    </source>
</reference>
<protein>
    <submittedName>
        <fullName evidence="2">Unnamed product</fullName>
    </submittedName>
</protein>
<dbReference type="AlphaFoldDB" id="A0A090M028"/>
<organism evidence="2 3">
    <name type="scientific">Ostreococcus tauri</name>
    <name type="common">Marine green alga</name>
    <dbReference type="NCBI Taxonomy" id="70448"/>
    <lineage>
        <taxon>Eukaryota</taxon>
        <taxon>Viridiplantae</taxon>
        <taxon>Chlorophyta</taxon>
        <taxon>Mamiellophyceae</taxon>
        <taxon>Mamiellales</taxon>
        <taxon>Bathycoccaceae</taxon>
        <taxon>Ostreococcus</taxon>
    </lineage>
</organism>
<dbReference type="STRING" id="70448.A0A090M028"/>
<keyword evidence="3" id="KW-1185">Reference proteome</keyword>
<evidence type="ECO:0000313" key="2">
    <source>
        <dbReference type="EMBL" id="CEF97620.1"/>
    </source>
</evidence>
<accession>A0A090M028</accession>
<dbReference type="Proteomes" id="UP000009170">
    <property type="component" value="Unassembled WGS sequence"/>
</dbReference>
<evidence type="ECO:0000313" key="3">
    <source>
        <dbReference type="Proteomes" id="UP000009170"/>
    </source>
</evidence>
<name>A0A090M028_OSTTA</name>
<evidence type="ECO:0000256" key="1">
    <source>
        <dbReference type="SAM" id="MobiDB-lite"/>
    </source>
</evidence>
<dbReference type="KEGG" id="ota:OT_ostta04g03070"/>
<feature type="region of interest" description="Disordered" evidence="1">
    <location>
        <begin position="39"/>
        <end position="70"/>
    </location>
</feature>
<feature type="compositionally biased region" description="Basic and acidic residues" evidence="1">
    <location>
        <begin position="43"/>
        <end position="70"/>
    </location>
</feature>
<proteinExistence type="predicted"/>
<dbReference type="GeneID" id="9834187"/>
<dbReference type="EMBL" id="CAID01000004">
    <property type="protein sequence ID" value="CEF97620.1"/>
    <property type="molecule type" value="Genomic_DNA"/>
</dbReference>